<keyword evidence="1 3" id="KW-0807">Transducer</keyword>
<dbReference type="Gene3D" id="6.10.340.10">
    <property type="match status" value="1"/>
</dbReference>
<evidence type="ECO:0000256" key="1">
    <source>
        <dbReference type="ARBA" id="ARBA00023224"/>
    </source>
</evidence>
<evidence type="ECO:0000313" key="9">
    <source>
        <dbReference type="Proteomes" id="UP000239589"/>
    </source>
</evidence>
<dbReference type="SMART" id="SM00283">
    <property type="entry name" value="MA"/>
    <property type="match status" value="1"/>
</dbReference>
<dbReference type="InterPro" id="IPR004089">
    <property type="entry name" value="MCPsignal_dom"/>
</dbReference>
<keyword evidence="4" id="KW-0175">Coiled coil</keyword>
<dbReference type="Gene3D" id="1.10.8.500">
    <property type="entry name" value="HAMP domain in histidine kinase"/>
    <property type="match status" value="1"/>
</dbReference>
<evidence type="ECO:0000259" key="7">
    <source>
        <dbReference type="PROSITE" id="PS50885"/>
    </source>
</evidence>
<feature type="domain" description="HAMP" evidence="7">
    <location>
        <begin position="329"/>
        <end position="382"/>
    </location>
</feature>
<feature type="transmembrane region" description="Helical" evidence="5">
    <location>
        <begin position="12"/>
        <end position="30"/>
    </location>
</feature>
<protein>
    <submittedName>
        <fullName evidence="8">Methyl-accepting chemotaxis protein</fullName>
    </submittedName>
</protein>
<proteinExistence type="inferred from homology"/>
<gene>
    <name evidence="8" type="ORF">CUN59_00705</name>
</gene>
<evidence type="ECO:0000256" key="4">
    <source>
        <dbReference type="SAM" id="Coils"/>
    </source>
</evidence>
<dbReference type="GO" id="GO:0007165">
    <property type="term" value="P:signal transduction"/>
    <property type="evidence" value="ECO:0007669"/>
    <property type="project" value="UniProtKB-KW"/>
</dbReference>
<dbReference type="SUPFAM" id="SSF158472">
    <property type="entry name" value="HAMP domain-like"/>
    <property type="match status" value="1"/>
</dbReference>
<keyword evidence="5" id="KW-0472">Membrane</keyword>
<dbReference type="Pfam" id="PF00015">
    <property type="entry name" value="MCPsignal"/>
    <property type="match status" value="1"/>
</dbReference>
<evidence type="ECO:0000259" key="6">
    <source>
        <dbReference type="PROSITE" id="PS50111"/>
    </source>
</evidence>
<evidence type="ECO:0000256" key="5">
    <source>
        <dbReference type="SAM" id="Phobius"/>
    </source>
</evidence>
<comment type="caution">
    <text evidence="8">The sequence shown here is derived from an EMBL/GenBank/DDBJ whole genome shotgun (WGS) entry which is preliminary data.</text>
</comment>
<evidence type="ECO:0000313" key="8">
    <source>
        <dbReference type="EMBL" id="PPJ65203.1"/>
    </source>
</evidence>
<comment type="similarity">
    <text evidence="2">Belongs to the methyl-accepting chemotaxis (MCP) protein family.</text>
</comment>
<dbReference type="AlphaFoldDB" id="A0A2S6CZM1"/>
<dbReference type="EMBL" id="PGEM01000004">
    <property type="protein sequence ID" value="PPJ65203.1"/>
    <property type="molecule type" value="Genomic_DNA"/>
</dbReference>
<evidence type="ECO:0000256" key="2">
    <source>
        <dbReference type="ARBA" id="ARBA00029447"/>
    </source>
</evidence>
<dbReference type="SMART" id="SM00304">
    <property type="entry name" value="HAMP"/>
    <property type="match status" value="3"/>
</dbReference>
<evidence type="ECO:0000256" key="3">
    <source>
        <dbReference type="PROSITE-ProRule" id="PRU00284"/>
    </source>
</evidence>
<dbReference type="InterPro" id="IPR003660">
    <property type="entry name" value="HAMP_dom"/>
</dbReference>
<organism evidence="8 9">
    <name type="scientific">Cuspidothrix issatschenkoi CHARLIE-1</name>
    <dbReference type="NCBI Taxonomy" id="2052836"/>
    <lineage>
        <taxon>Bacteria</taxon>
        <taxon>Bacillati</taxon>
        <taxon>Cyanobacteriota</taxon>
        <taxon>Cyanophyceae</taxon>
        <taxon>Nostocales</taxon>
        <taxon>Aphanizomenonaceae</taxon>
        <taxon>Cuspidothrix</taxon>
    </lineage>
</organism>
<dbReference type="PANTHER" id="PTHR32089:SF120">
    <property type="entry name" value="METHYL-ACCEPTING CHEMOTAXIS PROTEIN TLPQ"/>
    <property type="match status" value="1"/>
</dbReference>
<dbReference type="PROSITE" id="PS50111">
    <property type="entry name" value="CHEMOTAXIS_TRANSDUC_2"/>
    <property type="match status" value="1"/>
</dbReference>
<dbReference type="PROSITE" id="PS50885">
    <property type="entry name" value="HAMP"/>
    <property type="match status" value="1"/>
</dbReference>
<dbReference type="Pfam" id="PF12729">
    <property type="entry name" value="4HB_MCP_1"/>
    <property type="match status" value="1"/>
</dbReference>
<keyword evidence="9" id="KW-1185">Reference proteome</keyword>
<dbReference type="SUPFAM" id="SSF58104">
    <property type="entry name" value="Methyl-accepting chemotaxis protein (MCP) signaling domain"/>
    <property type="match status" value="1"/>
</dbReference>
<dbReference type="Proteomes" id="UP000239589">
    <property type="component" value="Unassembled WGS sequence"/>
</dbReference>
<keyword evidence="5" id="KW-1133">Transmembrane helix</keyword>
<dbReference type="OrthoDB" id="457060at2"/>
<dbReference type="RefSeq" id="WP_104386033.1">
    <property type="nucleotide sequence ID" value="NZ_PGEM01000004.1"/>
</dbReference>
<dbReference type="Gene3D" id="1.10.287.950">
    <property type="entry name" value="Methyl-accepting chemotaxis protein"/>
    <property type="match status" value="1"/>
</dbReference>
<dbReference type="GO" id="GO:0016020">
    <property type="term" value="C:membrane"/>
    <property type="evidence" value="ECO:0007669"/>
    <property type="project" value="InterPro"/>
</dbReference>
<keyword evidence="5" id="KW-0812">Transmembrane</keyword>
<sequence>MFRNLSLQTRLVSGFLFMALIVLVVGIIGWSGSYRMSQYVSTAFDDTLPSAINLWKINEGQSRVRSSQNLLVSPLITSEQRQTEISNFKTALEEIKDGLDTYNKLPRESEEERIYKGVLSLWDKWSAASEEFMRLNDQYMTYRINNPRRVQLLLSQQGKANTPEFKTAEDAIGVMDKMRDFLTNTLDPAYTAADKAQMDLLDNTSKIAQELDKKAHTDIEQTNSLILLCLIIGPVTAIILGFAFSKPISSSVNELVKVSQSIANSNSQLPGSFQTKDEIEKLKTAFYMVTSKIGELVNLAQKISSGDVTTQIQGVDSQDQISKLQTAFDRVAWKIGELVNIAQKISSGDLTTSVQPATTQDEIGKLQNAFFTMNKDLNNLIFRIQHSGVQITTSSTQIAASGKQLEATLTEQLASTNEVAATAQEIAATSKNLVKMMEKVAEMTNSTATDTRQSRDELQEMENTMRQLTEGTNAINSKLGIMNKKASNINNVVVTITKVADQTSILSLNAAIEAEKAGEYGAGFAVVAREIRRLANQTAVATLEIEQIVKDMQAAVSMGVMEMDKFNYSVTNSVGQVNRISNQMSKVINQVQSLPSQFIQVSASMEEQSQGAIQISQAMEQLTDTSQQTVDALRETNGALEQLEEAAQSLRSEISHFQVRN</sequence>
<dbReference type="PANTHER" id="PTHR32089">
    <property type="entry name" value="METHYL-ACCEPTING CHEMOTAXIS PROTEIN MCPB"/>
    <property type="match status" value="1"/>
</dbReference>
<feature type="coiled-coil region" evidence="4">
    <location>
        <begin position="633"/>
        <end position="660"/>
    </location>
</feature>
<accession>A0A2S6CZM1</accession>
<feature type="domain" description="Methyl-accepting transducer" evidence="6">
    <location>
        <begin position="387"/>
        <end position="623"/>
    </location>
</feature>
<reference evidence="8 9" key="1">
    <citation type="submission" date="2018-02" db="EMBL/GenBank/DDBJ databases">
        <title>Discovery of a pederin family compound in a non-symbiotic bloom-forming cyanobacterium.</title>
        <authorList>
            <person name="Kust A."/>
            <person name="Mares J."/>
            <person name="Jokela J."/>
            <person name="Urajova P."/>
            <person name="Hajek J."/>
            <person name="Saurav K."/>
            <person name="Voracova K."/>
            <person name="Fewer D.P."/>
            <person name="Haapaniemi E."/>
            <person name="Permi P."/>
            <person name="Rehakova K."/>
            <person name="Sivonen K."/>
            <person name="Hrouzek P."/>
        </authorList>
    </citation>
    <scope>NUCLEOTIDE SEQUENCE [LARGE SCALE GENOMIC DNA]</scope>
    <source>
        <strain evidence="8 9">CHARLIE-1</strain>
    </source>
</reference>
<dbReference type="CDD" id="cd06225">
    <property type="entry name" value="HAMP"/>
    <property type="match status" value="2"/>
</dbReference>
<feature type="transmembrane region" description="Helical" evidence="5">
    <location>
        <begin position="224"/>
        <end position="244"/>
    </location>
</feature>
<name>A0A2S6CZM1_9CYAN</name>
<dbReference type="InterPro" id="IPR024478">
    <property type="entry name" value="HlyB_4HB_MCP"/>
</dbReference>
<dbReference type="Pfam" id="PF00672">
    <property type="entry name" value="HAMP"/>
    <property type="match status" value="2"/>
</dbReference>